<evidence type="ECO:0000256" key="3">
    <source>
        <dbReference type="ARBA" id="ARBA00023012"/>
    </source>
</evidence>
<dbReference type="InterPro" id="IPR011712">
    <property type="entry name" value="Sig_transdc_His_kin_sub3_dim/P"/>
</dbReference>
<evidence type="ECO:0000259" key="4">
    <source>
        <dbReference type="SMART" id="SM00065"/>
    </source>
</evidence>
<evidence type="ECO:0000256" key="2">
    <source>
        <dbReference type="ARBA" id="ARBA00022777"/>
    </source>
</evidence>
<dbReference type="EMBL" id="BMMZ01000002">
    <property type="protein sequence ID" value="GGL52245.1"/>
    <property type="molecule type" value="Genomic_DNA"/>
</dbReference>
<dbReference type="CDD" id="cd16917">
    <property type="entry name" value="HATPase_UhpB-NarQ-NarX-like"/>
    <property type="match status" value="1"/>
</dbReference>
<feature type="domain" description="GAF" evidence="4">
    <location>
        <begin position="64"/>
        <end position="210"/>
    </location>
</feature>
<proteinExistence type="predicted"/>
<name>A0A917S2L4_9ACTN</name>
<keyword evidence="6" id="KW-1185">Reference proteome</keyword>
<dbReference type="Gene3D" id="3.30.450.40">
    <property type="match status" value="2"/>
</dbReference>
<dbReference type="GO" id="GO:0016020">
    <property type="term" value="C:membrane"/>
    <property type="evidence" value="ECO:0007669"/>
    <property type="project" value="InterPro"/>
</dbReference>
<dbReference type="SUPFAM" id="SSF55781">
    <property type="entry name" value="GAF domain-like"/>
    <property type="match status" value="2"/>
</dbReference>
<dbReference type="PANTHER" id="PTHR24421:SF56">
    <property type="entry name" value="OXYGEN SENSOR HISTIDINE KINASE RESPONSE REGULATOR DOST"/>
    <property type="match status" value="1"/>
</dbReference>
<dbReference type="GO" id="GO:0000155">
    <property type="term" value="F:phosphorelay sensor kinase activity"/>
    <property type="evidence" value="ECO:0007669"/>
    <property type="project" value="InterPro"/>
</dbReference>
<accession>A0A917S2L4</accession>
<dbReference type="Pfam" id="PF13492">
    <property type="entry name" value="GAF_3"/>
    <property type="match status" value="1"/>
</dbReference>
<dbReference type="GO" id="GO:0046983">
    <property type="term" value="F:protein dimerization activity"/>
    <property type="evidence" value="ECO:0007669"/>
    <property type="project" value="InterPro"/>
</dbReference>
<reference evidence="5" key="1">
    <citation type="journal article" date="2014" name="Int. J. Syst. Evol. Microbiol.">
        <title>Complete genome sequence of Corynebacterium casei LMG S-19264T (=DSM 44701T), isolated from a smear-ripened cheese.</title>
        <authorList>
            <consortium name="US DOE Joint Genome Institute (JGI-PGF)"/>
            <person name="Walter F."/>
            <person name="Albersmeier A."/>
            <person name="Kalinowski J."/>
            <person name="Ruckert C."/>
        </authorList>
    </citation>
    <scope>NUCLEOTIDE SEQUENCE</scope>
    <source>
        <strain evidence="5">CGMCC 4.7306</strain>
    </source>
</reference>
<comment type="caution">
    <text evidence="5">The sequence shown here is derived from an EMBL/GenBank/DDBJ whole genome shotgun (WGS) entry which is preliminary data.</text>
</comment>
<dbReference type="Proteomes" id="UP000613840">
    <property type="component" value="Unassembled WGS sequence"/>
</dbReference>
<dbReference type="InterPro" id="IPR029016">
    <property type="entry name" value="GAF-like_dom_sf"/>
</dbReference>
<organism evidence="5 6">
    <name type="scientific">Microlunatus endophyticus</name>
    <dbReference type="NCBI Taxonomy" id="1716077"/>
    <lineage>
        <taxon>Bacteria</taxon>
        <taxon>Bacillati</taxon>
        <taxon>Actinomycetota</taxon>
        <taxon>Actinomycetes</taxon>
        <taxon>Propionibacteriales</taxon>
        <taxon>Propionibacteriaceae</taxon>
        <taxon>Microlunatus</taxon>
    </lineage>
</organism>
<dbReference type="Pfam" id="PF07730">
    <property type="entry name" value="HisKA_3"/>
    <property type="match status" value="1"/>
</dbReference>
<sequence>MAEDRGVTVCAVEGVPPTRRADVPKLEIDELVDQFLERADEIKRARGRVWALLQSIESVTGDLSLERVLRRIVESACELVGAQYGALGVIGHDSGLEQFIHIGVDDEIAKRIGHLPEGKGLLGALITDPRPIRLRHMTDDSRSTGFPAGHPQMESFLGVPVHVRDEVYGNLYLANSENGEFSADDEELVVALALAAGTAISNARLYREAELRQRWLEASAEVQEQLLSTSGEDPLRTIARRSIEIADADLVTVGLLTPDRDGFVIEFAFGERAEELVARRFPLTGTIGERVIAGGEPYVTAIAGDPQVPSTHVATVIEVGPLISLPLRGNEEPRGLLTLARKRGRRDFTETEVAMAAGFASHASVALELADVRAAEQKMIMLEDRDRIARDLHDHVIQELFAIGLSIEGVAGQLQSIPALADRLRNRVEDLDRAIRRIRTSIFELRGNLAVSQEGLRLSILEVISDVTPALGFPPSVSFAGLLDLQLPEMLTQDVIAAVRETLTNVAKHAHATSVSVDVELAGDELTINVADNGVGVGDPSTASGVANLRTRAGHHHGSFVLTAGPGGGTVAIWRVRTR</sequence>
<protein>
    <submittedName>
        <fullName evidence="5">Histidine kinase</fullName>
    </submittedName>
</protein>
<dbReference type="InterPro" id="IPR003018">
    <property type="entry name" value="GAF"/>
</dbReference>
<feature type="domain" description="GAF" evidence="4">
    <location>
        <begin position="230"/>
        <end position="377"/>
    </location>
</feature>
<evidence type="ECO:0000313" key="5">
    <source>
        <dbReference type="EMBL" id="GGL52245.1"/>
    </source>
</evidence>
<dbReference type="InterPro" id="IPR003594">
    <property type="entry name" value="HATPase_dom"/>
</dbReference>
<dbReference type="SUPFAM" id="SSF55874">
    <property type="entry name" value="ATPase domain of HSP90 chaperone/DNA topoisomerase II/histidine kinase"/>
    <property type="match status" value="1"/>
</dbReference>
<dbReference type="InterPro" id="IPR050482">
    <property type="entry name" value="Sensor_HK_TwoCompSys"/>
</dbReference>
<dbReference type="AlphaFoldDB" id="A0A917S2L4"/>
<dbReference type="Pfam" id="PF13581">
    <property type="entry name" value="HATPase_c_2"/>
    <property type="match status" value="1"/>
</dbReference>
<dbReference type="InterPro" id="IPR036890">
    <property type="entry name" value="HATPase_C_sf"/>
</dbReference>
<dbReference type="Pfam" id="PF13185">
    <property type="entry name" value="GAF_2"/>
    <property type="match status" value="1"/>
</dbReference>
<reference evidence="5" key="2">
    <citation type="submission" date="2020-09" db="EMBL/GenBank/DDBJ databases">
        <authorList>
            <person name="Sun Q."/>
            <person name="Zhou Y."/>
        </authorList>
    </citation>
    <scope>NUCLEOTIDE SEQUENCE</scope>
    <source>
        <strain evidence="5">CGMCC 4.7306</strain>
    </source>
</reference>
<gene>
    <name evidence="5" type="ORF">GCM10011575_08150</name>
</gene>
<dbReference type="Gene3D" id="3.30.565.10">
    <property type="entry name" value="Histidine kinase-like ATPase, C-terminal domain"/>
    <property type="match status" value="1"/>
</dbReference>
<dbReference type="PANTHER" id="PTHR24421">
    <property type="entry name" value="NITRATE/NITRITE SENSOR PROTEIN NARX-RELATED"/>
    <property type="match status" value="1"/>
</dbReference>
<evidence type="ECO:0000313" key="6">
    <source>
        <dbReference type="Proteomes" id="UP000613840"/>
    </source>
</evidence>
<dbReference type="Gene3D" id="1.20.5.1930">
    <property type="match status" value="1"/>
</dbReference>
<evidence type="ECO:0000256" key="1">
    <source>
        <dbReference type="ARBA" id="ARBA00022679"/>
    </source>
</evidence>
<keyword evidence="3" id="KW-0902">Two-component regulatory system</keyword>
<keyword evidence="2 5" id="KW-0418">Kinase</keyword>
<keyword evidence="1" id="KW-0808">Transferase</keyword>
<dbReference type="SMART" id="SM00065">
    <property type="entry name" value="GAF"/>
    <property type="match status" value="2"/>
</dbReference>